<dbReference type="Pfam" id="PF01432">
    <property type="entry name" value="Peptidase_M3"/>
    <property type="match status" value="1"/>
</dbReference>
<keyword evidence="4 7" id="KW-0378">Hydrolase</keyword>
<reference evidence="9" key="1">
    <citation type="submission" date="2021-08" db="EMBL/GenBank/DDBJ databases">
        <authorList>
            <person name="Misof B."/>
            <person name="Oliver O."/>
            <person name="Podsiadlowski L."/>
            <person name="Donath A."/>
            <person name="Peters R."/>
            <person name="Mayer C."/>
            <person name="Rust J."/>
            <person name="Gunkel S."/>
            <person name="Lesny P."/>
            <person name="Martin S."/>
            <person name="Oeyen J.P."/>
            <person name="Petersen M."/>
            <person name="Panagiotis P."/>
            <person name="Wilbrandt J."/>
            <person name="Tanja T."/>
        </authorList>
    </citation>
    <scope>NUCLEOTIDE SEQUENCE</scope>
    <source>
        <strain evidence="9">GBR_01_08_01A</strain>
        <tissue evidence="9">Thorax + abdomen</tissue>
    </source>
</reference>
<evidence type="ECO:0000256" key="5">
    <source>
        <dbReference type="ARBA" id="ARBA00022833"/>
    </source>
</evidence>
<dbReference type="PANTHER" id="PTHR11804:SF83">
    <property type="entry name" value="LD37516P"/>
    <property type="match status" value="1"/>
</dbReference>
<keyword evidence="6 7" id="KW-0482">Metalloprotease</keyword>
<dbReference type="SUPFAM" id="SSF55486">
    <property type="entry name" value="Metalloproteases ('zincins'), catalytic domain"/>
    <property type="match status" value="1"/>
</dbReference>
<dbReference type="InterPro" id="IPR024077">
    <property type="entry name" value="Neurolysin/TOP_dom2"/>
</dbReference>
<organism evidence="9 10">
    <name type="scientific">Odynerus spinipes</name>
    <dbReference type="NCBI Taxonomy" id="1348599"/>
    <lineage>
        <taxon>Eukaryota</taxon>
        <taxon>Metazoa</taxon>
        <taxon>Ecdysozoa</taxon>
        <taxon>Arthropoda</taxon>
        <taxon>Hexapoda</taxon>
        <taxon>Insecta</taxon>
        <taxon>Pterygota</taxon>
        <taxon>Neoptera</taxon>
        <taxon>Endopterygota</taxon>
        <taxon>Hymenoptera</taxon>
        <taxon>Apocrita</taxon>
        <taxon>Aculeata</taxon>
        <taxon>Vespoidea</taxon>
        <taxon>Vespidae</taxon>
        <taxon>Eumeninae</taxon>
        <taxon>Odynerus</taxon>
    </lineage>
</organism>
<accession>A0AAD9RC99</accession>
<dbReference type="Proteomes" id="UP001258017">
    <property type="component" value="Unassembled WGS sequence"/>
</dbReference>
<keyword evidence="2 7" id="KW-0645">Protease</keyword>
<comment type="caution">
    <text evidence="9">The sequence shown here is derived from an EMBL/GenBank/DDBJ whole genome shotgun (WGS) entry which is preliminary data.</text>
</comment>
<feature type="domain" description="Peptidase M3A/M3B catalytic" evidence="8">
    <location>
        <begin position="262"/>
        <end position="719"/>
    </location>
</feature>
<evidence type="ECO:0000313" key="9">
    <source>
        <dbReference type="EMBL" id="KAK2577031.1"/>
    </source>
</evidence>
<dbReference type="Gene3D" id="3.40.390.10">
    <property type="entry name" value="Collagenase (Catalytic Domain)"/>
    <property type="match status" value="1"/>
</dbReference>
<dbReference type="GO" id="GO:0006508">
    <property type="term" value="P:proteolysis"/>
    <property type="evidence" value="ECO:0007669"/>
    <property type="project" value="UniProtKB-KW"/>
</dbReference>
<dbReference type="GO" id="GO:0004222">
    <property type="term" value="F:metalloendopeptidase activity"/>
    <property type="evidence" value="ECO:0007669"/>
    <property type="project" value="InterPro"/>
</dbReference>
<keyword evidence="5 7" id="KW-0862">Zinc</keyword>
<sequence length="725" mass="84472">MVFSFCVKRFLLSRNNGLKIPKRNGYIVLLPEIGEECPEGNLLKEDKTPEFNNITIEKCIAAIRKQAIDCDKRIEKIEAELQNKKDIDVFNDVLLPLEETYVPLGITWGIAQALYYGNQTLIPTKSFIGISLRAMNAIRAKYSSTPIYEACKRLKGNKNISLTSQQERILHKYTLEGRFNGLELSEKKKEWLIYCHKILHLQEDDFVKKLQEARKHCSYTIHDENVVKDFPEELLEATAADPTQPYVGPWTIRLQEDILNLFLEYCSNRGLRWKMWETDATLLAPSDDKQFQTNIILGEVYFMHKQQAHVFGYKSYAHMSMETKMAKSLDDVYNTFDILLQSARPAQQLEIETLTEFAQKNGLEGPLKPWDILYWNRKYHENIYKFKEESLKDYFPLLTVLNGLFNLLKVKFGIHVVENKKVDIWHKDVSFYDVFNMNISTTEPIANFYLDPYARGEEKPHTSGNSGHVVVMKNRSKLCNTKPMCALIFNFVRPKDEKPSLLSLTNVRTLFQKFGHALHHMTTAADYADISGLSFVEWDAAFIYDYFLENWLYEPSTLLKISGHYETKSALPPEAIEVVEHSRLQLAGYNLCKELLFSRFDLEMYSSGQDWGTVMEKLWKQHFVMPLERSDVYIYSFEPSFSTRLATHYFSYLWSKIIAADLYSAFQEISTEDKTNQEEVCKRYQNTFLALNNTCPTSEIFRRFRGRDPSPQALLKMLKLNRTEQ</sequence>
<evidence type="ECO:0000259" key="8">
    <source>
        <dbReference type="Pfam" id="PF01432"/>
    </source>
</evidence>
<dbReference type="InterPro" id="IPR024079">
    <property type="entry name" value="MetalloPept_cat_dom_sf"/>
</dbReference>
<comment type="cofactor">
    <cofactor evidence="7">
        <name>Zn(2+)</name>
        <dbReference type="ChEBI" id="CHEBI:29105"/>
    </cofactor>
    <text evidence="7">Binds 1 zinc ion.</text>
</comment>
<gene>
    <name evidence="9" type="ORF">KPH14_011990</name>
</gene>
<proteinExistence type="inferred from homology"/>
<evidence type="ECO:0000256" key="3">
    <source>
        <dbReference type="ARBA" id="ARBA00022723"/>
    </source>
</evidence>
<dbReference type="EMBL" id="JAIFRP010004402">
    <property type="protein sequence ID" value="KAK2577031.1"/>
    <property type="molecule type" value="Genomic_DNA"/>
</dbReference>
<dbReference type="Gene3D" id="1.10.1370.10">
    <property type="entry name" value="Neurolysin, domain 3"/>
    <property type="match status" value="1"/>
</dbReference>
<dbReference type="InterPro" id="IPR045090">
    <property type="entry name" value="Pept_M3A_M3B"/>
</dbReference>
<dbReference type="InterPro" id="IPR001567">
    <property type="entry name" value="Pept_M3A_M3B_dom"/>
</dbReference>
<dbReference type="GO" id="GO:0046872">
    <property type="term" value="F:metal ion binding"/>
    <property type="evidence" value="ECO:0007669"/>
    <property type="project" value="UniProtKB-UniRule"/>
</dbReference>
<dbReference type="AlphaFoldDB" id="A0AAD9RC99"/>
<evidence type="ECO:0000256" key="1">
    <source>
        <dbReference type="ARBA" id="ARBA00006040"/>
    </source>
</evidence>
<evidence type="ECO:0000256" key="2">
    <source>
        <dbReference type="ARBA" id="ARBA00022670"/>
    </source>
</evidence>
<name>A0AAD9RC99_9HYME</name>
<evidence type="ECO:0000256" key="6">
    <source>
        <dbReference type="ARBA" id="ARBA00023049"/>
    </source>
</evidence>
<keyword evidence="10" id="KW-1185">Reference proteome</keyword>
<comment type="similarity">
    <text evidence="1 7">Belongs to the peptidase M3 family.</text>
</comment>
<keyword evidence="3 7" id="KW-0479">Metal-binding</keyword>
<evidence type="ECO:0000313" key="10">
    <source>
        <dbReference type="Proteomes" id="UP001258017"/>
    </source>
</evidence>
<evidence type="ECO:0000256" key="7">
    <source>
        <dbReference type="RuleBase" id="RU003435"/>
    </source>
</evidence>
<protein>
    <recommendedName>
        <fullName evidence="8">Peptidase M3A/M3B catalytic domain-containing protein</fullName>
    </recommendedName>
</protein>
<dbReference type="Gene3D" id="1.10.1370.40">
    <property type="match status" value="1"/>
</dbReference>
<reference evidence="9" key="2">
    <citation type="journal article" date="2023" name="Commun. Biol.">
        <title>Intrasexual cuticular hydrocarbon dimorphism in a wasp sheds light on hydrocarbon biosynthesis genes in Hymenoptera.</title>
        <authorList>
            <person name="Moris V.C."/>
            <person name="Podsiadlowski L."/>
            <person name="Martin S."/>
            <person name="Oeyen J.P."/>
            <person name="Donath A."/>
            <person name="Petersen M."/>
            <person name="Wilbrandt J."/>
            <person name="Misof B."/>
            <person name="Liedtke D."/>
            <person name="Thamm M."/>
            <person name="Scheiner R."/>
            <person name="Schmitt T."/>
            <person name="Niehuis O."/>
        </authorList>
    </citation>
    <scope>NUCLEOTIDE SEQUENCE</scope>
    <source>
        <strain evidence="9">GBR_01_08_01A</strain>
    </source>
</reference>
<dbReference type="PANTHER" id="PTHR11804">
    <property type="entry name" value="PROTEASE M3 THIMET OLIGOPEPTIDASE-RELATED"/>
    <property type="match status" value="1"/>
</dbReference>
<evidence type="ECO:0000256" key="4">
    <source>
        <dbReference type="ARBA" id="ARBA00022801"/>
    </source>
</evidence>